<dbReference type="Pfam" id="PF12420">
    <property type="entry name" value="DUF3671"/>
    <property type="match status" value="1"/>
</dbReference>
<evidence type="ECO:0000313" key="2">
    <source>
        <dbReference type="EMBL" id="SBT85621.1"/>
    </source>
</evidence>
<evidence type="ECO:0000256" key="1">
    <source>
        <dbReference type="SAM" id="Phobius"/>
    </source>
</evidence>
<proteinExistence type="predicted"/>
<keyword evidence="1" id="KW-0812">Transmembrane</keyword>
<dbReference type="AlphaFoldDB" id="A0A1D3JHF0"/>
<organism evidence="2 3">
    <name type="scientific">Plasmodium malariae</name>
    <dbReference type="NCBI Taxonomy" id="5858"/>
    <lineage>
        <taxon>Eukaryota</taxon>
        <taxon>Sar</taxon>
        <taxon>Alveolata</taxon>
        <taxon>Apicomplexa</taxon>
        <taxon>Aconoidasida</taxon>
        <taxon>Haemosporida</taxon>
        <taxon>Plasmodiidae</taxon>
        <taxon>Plasmodium</taxon>
        <taxon>Plasmodium (Plasmodium)</taxon>
    </lineage>
</organism>
<reference evidence="2 3" key="1">
    <citation type="submission" date="2016-06" db="EMBL/GenBank/DDBJ databases">
        <authorList>
            <consortium name="Pathogen Informatics"/>
        </authorList>
    </citation>
    <scope>NUCLEOTIDE SEQUENCE [LARGE SCALE GENOMIC DNA]</scope>
</reference>
<feature type="transmembrane region" description="Helical" evidence="1">
    <location>
        <begin position="242"/>
        <end position="272"/>
    </location>
</feature>
<gene>
    <name evidence="2" type="primary">PmUG01_00044400</name>
    <name evidence="2" type="ORF">PMUG01_00044400</name>
</gene>
<accession>A0A1D3JHF0</accession>
<dbReference type="KEGG" id="pmal:PMUG01_00044400"/>
<feature type="transmembrane region" description="Helical" evidence="1">
    <location>
        <begin position="6"/>
        <end position="29"/>
    </location>
</feature>
<feature type="transmembrane region" description="Helical" evidence="1">
    <location>
        <begin position="159"/>
        <end position="179"/>
    </location>
</feature>
<keyword evidence="1" id="KW-1133">Transmembrane helix</keyword>
<keyword evidence="1" id="KW-0472">Membrane</keyword>
<dbReference type="VEuPathDB" id="PlasmoDB:PmUG01_00044400"/>
<dbReference type="InterPro" id="IPR022139">
    <property type="entry name" value="Fam-L/Fam-M-like_plasmodium"/>
</dbReference>
<dbReference type="EMBL" id="FLRL01000015">
    <property type="protein sequence ID" value="SBT85621.1"/>
    <property type="molecule type" value="Genomic_DNA"/>
</dbReference>
<dbReference type="GeneID" id="39865906"/>
<sequence length="287" mass="34395">MEKNVMSFIFFKIAAFVLLNWTFHFNIYLSTLNEFLGDKYDRASKLDRRYYRFLAKYREMNSCISGLEQEIPNKQIKERKYISNNEMGTLRKKKLLCKNPSKYMGGHKRTMNYKYNIFETKKYSYFEKKIFKELDYENFLKNSKTISNKIYKKIMIRKYGLRIATPLILLLLLTMSLILDITCNMGLIKGWFEVLNLLPIGKWYMHLDNLLRNSPIKQFFQSMKELKDVLIYKGRTDKSNGYIYVSSFLGLFIYVIPFIILGITVISGIVYYHKKVKKYEKIKFTKR</sequence>
<name>A0A1D3JHF0_PLAMA</name>
<evidence type="ECO:0000313" key="3">
    <source>
        <dbReference type="Proteomes" id="UP000219813"/>
    </source>
</evidence>
<keyword evidence="3" id="KW-1185">Reference proteome</keyword>
<dbReference type="RefSeq" id="XP_028858988.1">
    <property type="nucleotide sequence ID" value="XM_029003555.1"/>
</dbReference>
<protein>
    <submittedName>
        <fullName evidence="2">Fam-l protein</fullName>
    </submittedName>
</protein>
<dbReference type="Proteomes" id="UP000219813">
    <property type="component" value="Unassembled WGS sequence"/>
</dbReference>